<dbReference type="STRING" id="295108.HT99x_02641"/>
<evidence type="ECO:0000313" key="3">
    <source>
        <dbReference type="Proteomes" id="UP000051497"/>
    </source>
</evidence>
<dbReference type="AlphaFoldDB" id="A0A0Q9YKF6"/>
<dbReference type="EMBL" id="LKAJ02000002">
    <property type="protein sequence ID" value="MCS5712808.1"/>
    <property type="molecule type" value="Genomic_DNA"/>
</dbReference>
<name>A0A0Q9YKF6_9GAMM</name>
<organism evidence="1">
    <name type="scientific">Candidatus Berkiella aquae</name>
    <dbReference type="NCBI Taxonomy" id="295108"/>
    <lineage>
        <taxon>Bacteria</taxon>
        <taxon>Pseudomonadati</taxon>
        <taxon>Pseudomonadota</taxon>
        <taxon>Gammaproteobacteria</taxon>
        <taxon>Candidatus Berkiellales</taxon>
        <taxon>Candidatus Berkiellaceae</taxon>
        <taxon>Candidatus Berkiella</taxon>
    </lineage>
</organism>
<reference evidence="1" key="1">
    <citation type="submission" date="2015-09" db="EMBL/GenBank/DDBJ databases">
        <title>Draft Genome Sequences of Two Novel Amoeba-resistant Intranuclear Bacteria, Candidatus Berkiella cookevillensis and Candidatus Berkiella aquae.</title>
        <authorList>
            <person name="Mehari Y.T."/>
            <person name="Arivett B.A."/>
            <person name="Farone A.L."/>
            <person name="Gunderson J.H."/>
            <person name="Farone M.B."/>
        </authorList>
    </citation>
    <scope>NUCLEOTIDE SEQUENCE [LARGE SCALE GENOMIC DNA]</scope>
    <source>
        <strain evidence="1">HT99</strain>
    </source>
</reference>
<dbReference type="EMBL" id="LKAJ01000014">
    <property type="protein sequence ID" value="KRG20249.1"/>
    <property type="molecule type" value="Genomic_DNA"/>
</dbReference>
<accession>A0A0Q9YKF6</accession>
<reference evidence="2" key="3">
    <citation type="submission" date="2021-06" db="EMBL/GenBank/DDBJ databases">
        <title>Genomic Description and Analysis of Intracellular Bacteria, Candidatus Berkiella cookevillensis and Candidatus Berkiella aquae.</title>
        <authorList>
            <person name="Kidane D.T."/>
            <person name="Mehari Y.T."/>
            <person name="Rice F.C."/>
            <person name="Arivett B.A."/>
            <person name="Farone A.L."/>
            <person name="Berk S.G."/>
            <person name="Farone M.B."/>
        </authorList>
    </citation>
    <scope>NUCLEOTIDE SEQUENCE</scope>
    <source>
        <strain evidence="2">HT99</strain>
    </source>
</reference>
<comment type="caution">
    <text evidence="1">The sequence shown here is derived from an EMBL/GenBank/DDBJ whole genome shotgun (WGS) entry which is preliminary data.</text>
</comment>
<keyword evidence="3" id="KW-1185">Reference proteome</keyword>
<protein>
    <submittedName>
        <fullName evidence="1">Uncharacterized protein</fullName>
    </submittedName>
</protein>
<evidence type="ECO:0000313" key="1">
    <source>
        <dbReference type="EMBL" id="KRG20249.1"/>
    </source>
</evidence>
<gene>
    <name evidence="2" type="ORF">HT99x_015320</name>
    <name evidence="1" type="ORF">HT99x_02641</name>
</gene>
<sequence length="106" mass="12193">MTNILRTAEFNPDMSKWLDWFCYEQEISFSVALNQVLALGRQCIENNQLPGELPIAQKLLIQTSMESLLLLQEAVSQDQRKVIRERAKTLIRKTLALEVETECLPS</sequence>
<reference evidence="2" key="2">
    <citation type="journal article" date="2016" name="Genome Announc.">
        <title>Draft Genome Sequences of Two Novel Amoeba-Resistant Intranuclear Bacteria, 'Candidatus Berkiella cookevillensis' and 'Candidatus Berkiella aquae'.</title>
        <authorList>
            <person name="Mehari Y.T."/>
            <person name="Arivett B.A."/>
            <person name="Farone A.L."/>
            <person name="Gunderson J.H."/>
            <person name="Farone M.B."/>
        </authorList>
    </citation>
    <scope>NUCLEOTIDE SEQUENCE</scope>
    <source>
        <strain evidence="2">HT99</strain>
    </source>
</reference>
<evidence type="ECO:0000313" key="2">
    <source>
        <dbReference type="EMBL" id="MCS5712808.1"/>
    </source>
</evidence>
<dbReference type="RefSeq" id="WP_075067241.1">
    <property type="nucleotide sequence ID" value="NZ_LKAJ02000002.1"/>
</dbReference>
<proteinExistence type="predicted"/>
<dbReference type="Proteomes" id="UP000051497">
    <property type="component" value="Unassembled WGS sequence"/>
</dbReference>